<evidence type="ECO:0000256" key="1">
    <source>
        <dbReference type="SAM" id="Coils"/>
    </source>
</evidence>
<evidence type="ECO:0000313" key="3">
    <source>
        <dbReference type="EMBL" id="PYF74187.1"/>
    </source>
</evidence>
<dbReference type="Proteomes" id="UP000248198">
    <property type="component" value="Unassembled WGS sequence"/>
</dbReference>
<sequence length="248" mass="27976">MKIKIVCALMCLIPFGNQLYAQNINPLDYLSKKVRNLSVAGSHDTFTNGYTFAYAITGAPWNGAFMSFGGFDNNYDCQISTAYGTEPHMSFRTRNGDFDVWNGWNEIYHNNNLNRIDVDFKARNINGENLFLNGNIALGTSDVKGYKLAVNGKVRAQEIKVETANWPDYVFAKDYVLPSLKETEKHIQDNGHLPGIPSASEVKNNGVDLGEMNAKLLQKIEELTLHLIDMEKKNEALTNRVFKLEKQK</sequence>
<accession>A0A318UFQ3</accession>
<organism evidence="3 4">
    <name type="scientific">Pedobacter nutrimenti</name>
    <dbReference type="NCBI Taxonomy" id="1241337"/>
    <lineage>
        <taxon>Bacteria</taxon>
        <taxon>Pseudomonadati</taxon>
        <taxon>Bacteroidota</taxon>
        <taxon>Sphingobacteriia</taxon>
        <taxon>Sphingobacteriales</taxon>
        <taxon>Sphingobacteriaceae</taxon>
        <taxon>Pedobacter</taxon>
    </lineage>
</organism>
<name>A0A318UFQ3_9SPHI</name>
<keyword evidence="1" id="KW-0175">Coiled coil</keyword>
<gene>
    <name evidence="3" type="ORF">B0O44_104358</name>
</gene>
<dbReference type="AlphaFoldDB" id="A0A318UFQ3"/>
<dbReference type="OrthoDB" id="9808753at2"/>
<proteinExistence type="predicted"/>
<feature type="signal peptide" evidence="2">
    <location>
        <begin position="1"/>
        <end position="21"/>
    </location>
</feature>
<protein>
    <submittedName>
        <fullName evidence="3">Uncharacterized protein</fullName>
    </submittedName>
</protein>
<evidence type="ECO:0000256" key="2">
    <source>
        <dbReference type="SAM" id="SignalP"/>
    </source>
</evidence>
<reference evidence="3 4" key="1">
    <citation type="submission" date="2018-06" db="EMBL/GenBank/DDBJ databases">
        <title>Genomic Encyclopedia of Archaeal and Bacterial Type Strains, Phase II (KMG-II): from individual species to whole genera.</title>
        <authorList>
            <person name="Goeker M."/>
        </authorList>
    </citation>
    <scope>NUCLEOTIDE SEQUENCE [LARGE SCALE GENOMIC DNA]</scope>
    <source>
        <strain evidence="3 4">DSM 27372</strain>
    </source>
</reference>
<feature type="chain" id="PRO_5016278159" evidence="2">
    <location>
        <begin position="22"/>
        <end position="248"/>
    </location>
</feature>
<keyword evidence="4" id="KW-1185">Reference proteome</keyword>
<dbReference type="RefSeq" id="WP_146229829.1">
    <property type="nucleotide sequence ID" value="NZ_QKLU01000004.1"/>
</dbReference>
<keyword evidence="2" id="KW-0732">Signal</keyword>
<evidence type="ECO:0000313" key="4">
    <source>
        <dbReference type="Proteomes" id="UP000248198"/>
    </source>
</evidence>
<comment type="caution">
    <text evidence="3">The sequence shown here is derived from an EMBL/GenBank/DDBJ whole genome shotgun (WGS) entry which is preliminary data.</text>
</comment>
<dbReference type="EMBL" id="QKLU01000004">
    <property type="protein sequence ID" value="PYF74187.1"/>
    <property type="molecule type" value="Genomic_DNA"/>
</dbReference>
<feature type="coiled-coil region" evidence="1">
    <location>
        <begin position="213"/>
        <end position="247"/>
    </location>
</feature>